<dbReference type="AlphaFoldDB" id="A0A0D8ZWL0"/>
<evidence type="ECO:0000313" key="3">
    <source>
        <dbReference type="Proteomes" id="UP000032452"/>
    </source>
</evidence>
<keyword evidence="2" id="KW-0808">Transferase</keyword>
<dbReference type="OrthoDB" id="9775208at2"/>
<reference evidence="2 3" key="1">
    <citation type="submission" date="2015-02" db="EMBL/GenBank/DDBJ databases">
        <title>Draft genome of a novel marine cyanobacterium (Chroococcales) isolated from South Atlantic Ocean.</title>
        <authorList>
            <person name="Rigonato J."/>
            <person name="Alvarenga D.O."/>
            <person name="Branco L.H."/>
            <person name="Varani A.M."/>
            <person name="Brandini F.P."/>
            <person name="Fiore M.F."/>
        </authorList>
    </citation>
    <scope>NUCLEOTIDE SEQUENCE [LARGE SCALE GENOMIC DNA]</scope>
    <source>
        <strain evidence="2 3">CENA595</strain>
    </source>
</reference>
<dbReference type="PATRIC" id="fig|1618023.3.peg.5202"/>
<dbReference type="Gene3D" id="3.40.50.2000">
    <property type="entry name" value="Glycogen Phosphorylase B"/>
    <property type="match status" value="2"/>
</dbReference>
<keyword evidence="3" id="KW-1185">Reference proteome</keyword>
<gene>
    <name evidence="2" type="ORF">UH38_03575</name>
</gene>
<organism evidence="2 3">
    <name type="scientific">Aliterella atlantica CENA595</name>
    <dbReference type="NCBI Taxonomy" id="1618023"/>
    <lineage>
        <taxon>Bacteria</taxon>
        <taxon>Bacillati</taxon>
        <taxon>Cyanobacteriota</taxon>
        <taxon>Cyanophyceae</taxon>
        <taxon>Chroococcidiopsidales</taxon>
        <taxon>Aliterellaceae</taxon>
        <taxon>Aliterella</taxon>
    </lineage>
</organism>
<sequence>MNILISAYSCEPGISSKLGINWHIIREIANYHQVWVLTRLGKSWEAIETELARNPIPNLHFVSVTLPFWQDIQRQQTKEMQLHYYLWQIQVYFVARRLHQKIGFDLIHDVSFGNYFNPSFLSLMPLPLVWGPIGSGESAPASFWQDFSLRAKIYEIVRSTKGWLKERDPFLHLTTKRSAVIRATTKNIAERLYKLGASQVQVIPESGLSEEDIARLAKYEIPDGQTIKFISIGRLQHWQGFHLGLRAFAQANLPNAEYWIVGEGEELKRLQILAQDLQVAHKVKFWGKLSREKTLDLLRDCHVLVHPRLHSSGGWECIEAMAAGRPVLCLNLGEPAIQVTNETGIKIPANEPYQAVRDLAAAMLQLAKEPELKIKMGQAGQARVSQHYSWKVMGKQLNQLYTGIVHQANTQKSL</sequence>
<dbReference type="PANTHER" id="PTHR12526">
    <property type="entry name" value="GLYCOSYLTRANSFERASE"/>
    <property type="match status" value="1"/>
</dbReference>
<protein>
    <submittedName>
        <fullName evidence="2">Glycosyl transferase family 1</fullName>
    </submittedName>
</protein>
<comment type="caution">
    <text evidence="2">The sequence shown here is derived from an EMBL/GenBank/DDBJ whole genome shotgun (WGS) entry which is preliminary data.</text>
</comment>
<proteinExistence type="predicted"/>
<evidence type="ECO:0000313" key="2">
    <source>
        <dbReference type="EMBL" id="KJH73145.1"/>
    </source>
</evidence>
<name>A0A0D8ZWL0_9CYAN</name>
<dbReference type="SUPFAM" id="SSF53756">
    <property type="entry name" value="UDP-Glycosyltransferase/glycogen phosphorylase"/>
    <property type="match status" value="1"/>
</dbReference>
<dbReference type="EMBL" id="JYON01000002">
    <property type="protein sequence ID" value="KJH73145.1"/>
    <property type="molecule type" value="Genomic_DNA"/>
</dbReference>
<feature type="domain" description="Glycosyl transferase family 1" evidence="1">
    <location>
        <begin position="224"/>
        <end position="382"/>
    </location>
</feature>
<dbReference type="RefSeq" id="WP_045053242.1">
    <property type="nucleotide sequence ID" value="NZ_CAWMDP010000059.1"/>
</dbReference>
<dbReference type="Pfam" id="PF00534">
    <property type="entry name" value="Glycos_transf_1"/>
    <property type="match status" value="1"/>
</dbReference>
<dbReference type="Proteomes" id="UP000032452">
    <property type="component" value="Unassembled WGS sequence"/>
</dbReference>
<evidence type="ECO:0000259" key="1">
    <source>
        <dbReference type="Pfam" id="PF00534"/>
    </source>
</evidence>
<dbReference type="GO" id="GO:0016757">
    <property type="term" value="F:glycosyltransferase activity"/>
    <property type="evidence" value="ECO:0007669"/>
    <property type="project" value="InterPro"/>
</dbReference>
<dbReference type="InterPro" id="IPR001296">
    <property type="entry name" value="Glyco_trans_1"/>
</dbReference>
<accession>A0A0D8ZWL0</accession>
<dbReference type="STRING" id="1618023.UH38_03575"/>
<dbReference type="CDD" id="cd03801">
    <property type="entry name" value="GT4_PimA-like"/>
    <property type="match status" value="1"/>
</dbReference>